<accession>A0A427Z658</accession>
<gene>
    <name evidence="2" type="ORF">D8887_09425</name>
</gene>
<dbReference type="InterPro" id="IPR025487">
    <property type="entry name" value="DUF4379"/>
</dbReference>
<proteinExistence type="predicted"/>
<dbReference type="AlphaFoldDB" id="A0A427Z658"/>
<dbReference type="RefSeq" id="WP_260469180.1">
    <property type="nucleotide sequence ID" value="NZ_CP076614.1"/>
</dbReference>
<sequence length="355" mass="42345">MSHIETKKYWWNCSVCRGEYLCSIPIRREVPNTCPYCNNEQALKGYNTISDIYPELCDYWSSKNLVKTDEMTRSVEAENKIFTWICDCCNLEFQERLGIVLEAFTKNNSNRLNSICPYCNKKLPKPNETVNYVKPYLVNEWLKELNGDINTFFYDSNTLVDWICQKCHRNFKAKISERYENDQCCPYCSFKKTSKGYNDLETTHPWLIKEWSTLNKQEMSSVRANSTYTAWWKCPVCTGEYQQVIKEKFYRDNSCPYCRNQKVLKGFNDLATTQQSLMNEWDYVNNLLIASPTEITELSNMSVWWICQENPDHRYKIQVKERMAYRKRNKKACSICKGYRRKQEHFIQFKKDIKI</sequence>
<feature type="domain" description="Treble clef zinc finger" evidence="1">
    <location>
        <begin position="277"/>
        <end position="338"/>
    </location>
</feature>
<evidence type="ECO:0000259" key="1">
    <source>
        <dbReference type="Pfam" id="PF14311"/>
    </source>
</evidence>
<reference evidence="2 3" key="1">
    <citation type="submission" date="2018-11" db="EMBL/GenBank/DDBJ databases">
        <title>Species Designations Belie Phenotypic and Genotypic Heterogeneity in Oral Streptococci.</title>
        <authorList>
            <person name="Velsko I."/>
        </authorList>
    </citation>
    <scope>NUCLEOTIDE SEQUENCE [LARGE SCALE GENOMIC DNA]</scope>
    <source>
        <strain evidence="2 3">KLC03</strain>
    </source>
</reference>
<dbReference type="Pfam" id="PF14311">
    <property type="entry name" value="DUF4379"/>
    <property type="match status" value="3"/>
</dbReference>
<feature type="domain" description="Treble clef zinc finger" evidence="1">
    <location>
        <begin position="207"/>
        <end position="260"/>
    </location>
</feature>
<protein>
    <recommendedName>
        <fullName evidence="1">Treble clef zinc finger domain-containing protein</fullName>
    </recommendedName>
</protein>
<name>A0A427Z658_STRSA</name>
<comment type="caution">
    <text evidence="2">The sequence shown here is derived from an EMBL/GenBank/DDBJ whole genome shotgun (WGS) entry which is preliminary data.</text>
</comment>
<feature type="domain" description="Treble clef zinc finger" evidence="1">
    <location>
        <begin position="137"/>
        <end position="189"/>
    </location>
</feature>
<evidence type="ECO:0000313" key="3">
    <source>
        <dbReference type="Proteomes" id="UP000269317"/>
    </source>
</evidence>
<evidence type="ECO:0000313" key="2">
    <source>
        <dbReference type="EMBL" id="RSI08087.1"/>
    </source>
</evidence>
<organism evidence="2 3">
    <name type="scientific">Streptococcus sanguinis</name>
    <dbReference type="NCBI Taxonomy" id="1305"/>
    <lineage>
        <taxon>Bacteria</taxon>
        <taxon>Bacillati</taxon>
        <taxon>Bacillota</taxon>
        <taxon>Bacilli</taxon>
        <taxon>Lactobacillales</taxon>
        <taxon>Streptococcaceae</taxon>
        <taxon>Streptococcus</taxon>
    </lineage>
</organism>
<dbReference type="PANTHER" id="PTHR37317">
    <property type="entry name" value="BLR8090 PROTEIN"/>
    <property type="match status" value="1"/>
</dbReference>
<dbReference type="EMBL" id="RJML01000008">
    <property type="protein sequence ID" value="RSI08087.1"/>
    <property type="molecule type" value="Genomic_DNA"/>
</dbReference>
<dbReference type="Proteomes" id="UP000269317">
    <property type="component" value="Unassembled WGS sequence"/>
</dbReference>
<dbReference type="PANTHER" id="PTHR37317:SF1">
    <property type="entry name" value="ZINC-RIBBON DOMAIN-CONTAINING PROTEIN-RELATED"/>
    <property type="match status" value="1"/>
</dbReference>